<keyword evidence="2" id="KW-0479">Metal-binding</keyword>
<dbReference type="STRING" id="41427.A0A182IRL6"/>
<feature type="domain" description="Carbohydrate kinase PfkB" evidence="4">
    <location>
        <begin position="24"/>
        <end position="183"/>
    </location>
</feature>
<evidence type="ECO:0000256" key="1">
    <source>
        <dbReference type="ARBA" id="ARBA00022679"/>
    </source>
</evidence>
<protein>
    <recommendedName>
        <fullName evidence="4">Carbohydrate kinase PfkB domain-containing protein</fullName>
    </recommendedName>
</protein>
<evidence type="ECO:0000313" key="5">
    <source>
        <dbReference type="EnsemblMetazoa" id="AATE004162-PA.1"/>
    </source>
</evidence>
<evidence type="ECO:0000256" key="3">
    <source>
        <dbReference type="ARBA" id="ARBA00022777"/>
    </source>
</evidence>
<dbReference type="EnsemblMetazoa" id="AATE004162-RA">
    <property type="protein sequence ID" value="AATE004162-PA.1"/>
    <property type="gene ID" value="AATE004162"/>
</dbReference>
<dbReference type="GO" id="GO:0006796">
    <property type="term" value="P:phosphate-containing compound metabolic process"/>
    <property type="evidence" value="ECO:0007669"/>
    <property type="project" value="UniProtKB-ARBA"/>
</dbReference>
<dbReference type="GO" id="GO:0016301">
    <property type="term" value="F:kinase activity"/>
    <property type="evidence" value="ECO:0007669"/>
    <property type="project" value="UniProtKB-KW"/>
</dbReference>
<dbReference type="Gene3D" id="3.40.1190.20">
    <property type="match status" value="1"/>
</dbReference>
<keyword evidence="3" id="KW-0418">Kinase</keyword>
<dbReference type="GO" id="GO:0004730">
    <property type="term" value="F:pseudouridylate synthase activity"/>
    <property type="evidence" value="ECO:0007669"/>
    <property type="project" value="TreeGrafter"/>
</dbReference>
<proteinExistence type="predicted"/>
<dbReference type="PANTHER" id="PTHR42909:SF1">
    <property type="entry name" value="CARBOHYDRATE KINASE PFKB DOMAIN-CONTAINING PROTEIN"/>
    <property type="match status" value="1"/>
</dbReference>
<dbReference type="PANTHER" id="PTHR42909">
    <property type="entry name" value="ZGC:136858"/>
    <property type="match status" value="1"/>
</dbReference>
<organism evidence="5">
    <name type="scientific">Anopheles atroparvus</name>
    <name type="common">European mosquito</name>
    <dbReference type="NCBI Taxonomy" id="41427"/>
    <lineage>
        <taxon>Eukaryota</taxon>
        <taxon>Metazoa</taxon>
        <taxon>Ecdysozoa</taxon>
        <taxon>Arthropoda</taxon>
        <taxon>Hexapoda</taxon>
        <taxon>Insecta</taxon>
        <taxon>Pterygota</taxon>
        <taxon>Neoptera</taxon>
        <taxon>Endopterygota</taxon>
        <taxon>Diptera</taxon>
        <taxon>Nematocera</taxon>
        <taxon>Culicoidea</taxon>
        <taxon>Culicidae</taxon>
        <taxon>Anophelinae</taxon>
        <taxon>Anopheles</taxon>
    </lineage>
</organism>
<dbReference type="GO" id="GO:0016798">
    <property type="term" value="F:hydrolase activity, acting on glycosyl bonds"/>
    <property type="evidence" value="ECO:0007669"/>
    <property type="project" value="TreeGrafter"/>
</dbReference>
<reference evidence="5" key="1">
    <citation type="submission" date="2022-08" db="UniProtKB">
        <authorList>
            <consortium name="EnsemblMetazoa"/>
        </authorList>
    </citation>
    <scope>IDENTIFICATION</scope>
    <source>
        <strain evidence="5">EBRO</strain>
    </source>
</reference>
<dbReference type="SUPFAM" id="SSF53613">
    <property type="entry name" value="Ribokinase-like"/>
    <property type="match status" value="1"/>
</dbReference>
<dbReference type="PROSITE" id="PS00584">
    <property type="entry name" value="PFKB_KINASES_2"/>
    <property type="match status" value="1"/>
</dbReference>
<dbReference type="InterPro" id="IPR002173">
    <property type="entry name" value="Carboh/pur_kinase_PfkB_CS"/>
</dbReference>
<evidence type="ECO:0000256" key="2">
    <source>
        <dbReference type="ARBA" id="ARBA00022723"/>
    </source>
</evidence>
<dbReference type="GO" id="GO:0005737">
    <property type="term" value="C:cytoplasm"/>
    <property type="evidence" value="ECO:0007669"/>
    <property type="project" value="TreeGrafter"/>
</dbReference>
<keyword evidence="1" id="KW-0808">Transferase</keyword>
<dbReference type="VEuPathDB" id="VectorBase:AATE004162"/>
<sequence>MVCFCVFFEPTDMRIADRPYSRSPQLAALARQTVKFTSPNLYELRQLARALQYPGPIGTTTLEAYSTVHDLLADLKPLGAHVNRTIENVLVTLGQYGVAVFRRCPETVPFFDTDGQYLRQPAATSCARFYAGRKQTQIVNVSGAGDSFTSGFIVAAIAGRTEGGCVAVAFEAAGCALRSRGAVAERYFDAAHPCWTDATGATYHSEPTASVS</sequence>
<dbReference type="GO" id="GO:0046872">
    <property type="term" value="F:metal ion binding"/>
    <property type="evidence" value="ECO:0007669"/>
    <property type="project" value="UniProtKB-KW"/>
</dbReference>
<accession>A0A182IRL6</accession>
<dbReference type="Pfam" id="PF00294">
    <property type="entry name" value="PfkB"/>
    <property type="match status" value="1"/>
</dbReference>
<evidence type="ECO:0000259" key="4">
    <source>
        <dbReference type="Pfam" id="PF00294"/>
    </source>
</evidence>
<dbReference type="InterPro" id="IPR029056">
    <property type="entry name" value="Ribokinase-like"/>
</dbReference>
<dbReference type="AlphaFoldDB" id="A0A182IRL6"/>
<name>A0A182IRL6_ANOAO</name>
<dbReference type="InterPro" id="IPR011611">
    <property type="entry name" value="PfkB_dom"/>
</dbReference>